<dbReference type="AlphaFoldDB" id="A0A0H5Q056"/>
<protein>
    <submittedName>
        <fullName evidence="1">Uncharacterized protein</fullName>
    </submittedName>
</protein>
<organism evidence="1">
    <name type="scientific">uncultured prokaryote</name>
    <dbReference type="NCBI Taxonomy" id="198431"/>
    <lineage>
        <taxon>unclassified sequences</taxon>
        <taxon>environmental samples</taxon>
    </lineage>
</organism>
<accession>A0A0H5Q056</accession>
<sequence>MSRTRADKYRPDISWEDYVAYCRAHADETGYNAYLVVRAEAGPGGEAYAEVHLLPVGAPLLLPGAVHTRGPWPLRHVSRHVSIALHLAAQAYADLEAHAWLWAPERRRAARGE</sequence>
<reference evidence="1" key="2">
    <citation type="submission" date="2015-07" db="EMBL/GenBank/DDBJ databases">
        <title>Plasmids, circular viruses and viroids from rat gut.</title>
        <authorList>
            <person name="Jorgensen T.J."/>
            <person name="Hansen M.A."/>
            <person name="Xu Z."/>
            <person name="Tabak M.A."/>
            <person name="Sorensen S.J."/>
            <person name="Hansen L.H."/>
        </authorList>
    </citation>
    <scope>NUCLEOTIDE SEQUENCE</scope>
    <source>
        <strain evidence="1">RGRH0564</strain>
    </source>
</reference>
<reference evidence="1" key="1">
    <citation type="submission" date="2015-06" db="EMBL/GenBank/DDBJ databases">
        <authorList>
            <person name="Joergensen T."/>
        </authorList>
    </citation>
    <scope>NUCLEOTIDE SEQUENCE</scope>
    <source>
        <strain evidence="1">RGRH0564</strain>
    </source>
</reference>
<evidence type="ECO:0000313" key="1">
    <source>
        <dbReference type="EMBL" id="CRY95248.1"/>
    </source>
</evidence>
<name>A0A0H5Q056_9ZZZZ</name>
<dbReference type="EMBL" id="LN853196">
    <property type="protein sequence ID" value="CRY95248.1"/>
    <property type="molecule type" value="Genomic_DNA"/>
</dbReference>
<proteinExistence type="predicted"/>